<dbReference type="Proteomes" id="UP000541185">
    <property type="component" value="Unassembled WGS sequence"/>
</dbReference>
<evidence type="ECO:0000313" key="2">
    <source>
        <dbReference type="Proteomes" id="UP000541185"/>
    </source>
</evidence>
<reference evidence="1 2" key="1">
    <citation type="submission" date="2020-04" db="EMBL/GenBank/DDBJ databases">
        <title>Ramlibacter sp. G-1-2-2 isolated from soil.</title>
        <authorList>
            <person name="Dahal R.H."/>
        </authorList>
    </citation>
    <scope>NUCLEOTIDE SEQUENCE [LARGE SCALE GENOMIC DNA]</scope>
    <source>
        <strain evidence="1 2">G-1-2-2</strain>
    </source>
</reference>
<proteinExistence type="predicted"/>
<name>A0A848HAL5_9BURK</name>
<dbReference type="AlphaFoldDB" id="A0A848HAL5"/>
<keyword evidence="2" id="KW-1185">Reference proteome</keyword>
<dbReference type="EMBL" id="JABBFX010000001">
    <property type="protein sequence ID" value="NML45503.1"/>
    <property type="molecule type" value="Genomic_DNA"/>
</dbReference>
<dbReference type="RefSeq" id="WP_169419569.1">
    <property type="nucleotide sequence ID" value="NZ_JABBFX010000001.1"/>
</dbReference>
<organism evidence="1 2">
    <name type="scientific">Ramlibacter agri</name>
    <dbReference type="NCBI Taxonomy" id="2728837"/>
    <lineage>
        <taxon>Bacteria</taxon>
        <taxon>Pseudomonadati</taxon>
        <taxon>Pseudomonadota</taxon>
        <taxon>Betaproteobacteria</taxon>
        <taxon>Burkholderiales</taxon>
        <taxon>Comamonadaceae</taxon>
        <taxon>Ramlibacter</taxon>
    </lineage>
</organism>
<evidence type="ECO:0000313" key="1">
    <source>
        <dbReference type="EMBL" id="NML45503.1"/>
    </source>
</evidence>
<protein>
    <submittedName>
        <fullName evidence="1">Uncharacterized protein</fullName>
    </submittedName>
</protein>
<comment type="caution">
    <text evidence="1">The sequence shown here is derived from an EMBL/GenBank/DDBJ whole genome shotgun (WGS) entry which is preliminary data.</text>
</comment>
<sequence length="177" mass="19250">MLAESPAAAAQDVAVAQARTEPAMRIEVNTSTLPRIDPQDNGFKAPRVDMTLSPDKQGLGVVLGMSGFGSRVGVQPAALAAPGPSMDLGLRWRQLVQSKQVDVTAWRRMSNDADAYTLIQQSQQPVYGARVEMKIDEGRKSGFTAASNFLGFQMESGARISVRRSDGRPMVYYRQAF</sequence>
<gene>
    <name evidence="1" type="ORF">HHL11_17250</name>
</gene>
<accession>A0A848HAL5</accession>